<sequence length="418" mass="47177">MKGVFSAPGDYVYFKSQVPLHKIPIGTKQWRYYDFGPKVVPPLICLPGIAGTADVYYKQIMALSLKGYRVISVDIPRVWNHHEWIQAFEKFLDVIDVHHIHLYGTSLGGFLAQLFAQHRPRRVRSLILSNTFLETRSFAAAMPWAPVVSWTPSFLLKRYVLTGIRDGPHEPFIADSVDFVVSQVETLSRDELASRLTLNVDAASVGSLLLSDSFITIMDTNDYCAIPQQLKDQLSERYPEARRAQLKTGGDFPFLSRSDEVNLHLQLHLRRVGVEARPDLVWAIPNDGTGGSYSKSEDGKGDRDDQPKDDRGNSESPSRESELSPAPESSESHGLDEQLLNNANYSFNGQQERPPLCELLSRQQNIASELHSRFTVEIFLQYLLFIRVGSLYVISKLFPETLENWCKVDICIAVHVVA</sequence>
<dbReference type="RefSeq" id="XP_011018227.1">
    <property type="nucleotide sequence ID" value="XM_011019925.1"/>
</dbReference>
<protein>
    <recommendedName>
        <fullName evidence="2">Maspardin</fullName>
    </recommendedName>
</protein>
<reference evidence="7" key="1">
    <citation type="submission" date="2025-08" db="UniProtKB">
        <authorList>
            <consortium name="RefSeq"/>
        </authorList>
    </citation>
    <scope>IDENTIFICATION</scope>
</reference>
<dbReference type="InterPro" id="IPR029058">
    <property type="entry name" value="AB_hydrolase_fold"/>
</dbReference>
<dbReference type="PANTHER" id="PTHR15913">
    <property type="entry name" value="ACID CLUSTER PROTEIN 33"/>
    <property type="match status" value="1"/>
</dbReference>
<gene>
    <name evidence="7" type="primary">LOC105121337</name>
</gene>
<feature type="compositionally biased region" description="Basic and acidic residues" evidence="4">
    <location>
        <begin position="295"/>
        <end position="322"/>
    </location>
</feature>
<evidence type="ECO:0000256" key="4">
    <source>
        <dbReference type="SAM" id="MobiDB-lite"/>
    </source>
</evidence>
<dbReference type="Gene3D" id="3.40.50.1820">
    <property type="entry name" value="alpha/beta hydrolase"/>
    <property type="match status" value="1"/>
</dbReference>
<organism evidence="6 7">
    <name type="scientific">Populus euphratica</name>
    <name type="common">Euphrates poplar</name>
    <dbReference type="NCBI Taxonomy" id="75702"/>
    <lineage>
        <taxon>Eukaryota</taxon>
        <taxon>Viridiplantae</taxon>
        <taxon>Streptophyta</taxon>
        <taxon>Embryophyta</taxon>
        <taxon>Tracheophyta</taxon>
        <taxon>Spermatophyta</taxon>
        <taxon>Magnoliopsida</taxon>
        <taxon>eudicotyledons</taxon>
        <taxon>Gunneridae</taxon>
        <taxon>Pentapetalae</taxon>
        <taxon>rosids</taxon>
        <taxon>fabids</taxon>
        <taxon>Malpighiales</taxon>
        <taxon>Salicaceae</taxon>
        <taxon>Saliceae</taxon>
        <taxon>Populus</taxon>
    </lineage>
</organism>
<name>A0AAJ6TWA5_POPEU</name>
<keyword evidence="6" id="KW-1185">Reference proteome</keyword>
<feature type="region of interest" description="Disordered" evidence="4">
    <location>
        <begin position="285"/>
        <end position="334"/>
    </location>
</feature>
<dbReference type="InterPro" id="IPR026151">
    <property type="entry name" value="Maspardin"/>
</dbReference>
<accession>A0AAJ6TWA5</accession>
<evidence type="ECO:0000313" key="7">
    <source>
        <dbReference type="RefSeq" id="XP_011018227.1"/>
    </source>
</evidence>
<evidence type="ECO:0000256" key="2">
    <source>
        <dbReference type="ARBA" id="ARBA00020148"/>
    </source>
</evidence>
<dbReference type="SUPFAM" id="SSF53474">
    <property type="entry name" value="alpha/beta-Hydrolases"/>
    <property type="match status" value="1"/>
</dbReference>
<keyword evidence="3" id="KW-0963">Cytoplasm</keyword>
<feature type="domain" description="AB hydrolase-1" evidence="5">
    <location>
        <begin position="41"/>
        <end position="154"/>
    </location>
</feature>
<proteinExistence type="predicted"/>
<evidence type="ECO:0000259" key="5">
    <source>
        <dbReference type="Pfam" id="PF00561"/>
    </source>
</evidence>
<dbReference type="InterPro" id="IPR000073">
    <property type="entry name" value="AB_hydrolase_1"/>
</dbReference>
<comment type="subcellular location">
    <subcellularLocation>
        <location evidence="1">Cytoplasm</location>
    </subcellularLocation>
</comment>
<dbReference type="KEGG" id="peu:105121337"/>
<dbReference type="Pfam" id="PF00561">
    <property type="entry name" value="Abhydrolase_1"/>
    <property type="match status" value="1"/>
</dbReference>
<evidence type="ECO:0000256" key="1">
    <source>
        <dbReference type="ARBA" id="ARBA00004496"/>
    </source>
</evidence>
<evidence type="ECO:0000256" key="3">
    <source>
        <dbReference type="ARBA" id="ARBA00022490"/>
    </source>
</evidence>
<dbReference type="Proteomes" id="UP000694918">
    <property type="component" value="Unplaced"/>
</dbReference>
<dbReference type="GeneID" id="105121337"/>
<evidence type="ECO:0000313" key="6">
    <source>
        <dbReference type="Proteomes" id="UP000694918"/>
    </source>
</evidence>
<dbReference type="AlphaFoldDB" id="A0AAJ6TWA5"/>
<dbReference type="GO" id="GO:0005737">
    <property type="term" value="C:cytoplasm"/>
    <property type="evidence" value="ECO:0007669"/>
    <property type="project" value="UniProtKB-SubCell"/>
</dbReference>
<dbReference type="PANTHER" id="PTHR15913:SF0">
    <property type="entry name" value="MASPARDIN"/>
    <property type="match status" value="1"/>
</dbReference>